<gene>
    <name evidence="10" type="ORF">GCM10023191_050700</name>
</gene>
<dbReference type="Pfam" id="PF04185">
    <property type="entry name" value="Phosphoesterase"/>
    <property type="match status" value="1"/>
</dbReference>
<feature type="signal peptide" evidence="9">
    <location>
        <begin position="1"/>
        <end position="22"/>
    </location>
</feature>
<keyword evidence="5" id="KW-0378">Hydrolase</keyword>
<dbReference type="PANTHER" id="PTHR31956">
    <property type="entry name" value="NON-SPECIFIC PHOSPHOLIPASE C4-RELATED"/>
    <property type="match status" value="1"/>
</dbReference>
<dbReference type="RefSeq" id="WP_345468035.1">
    <property type="nucleotide sequence ID" value="NZ_BAABHF010000025.1"/>
</dbReference>
<dbReference type="InterPro" id="IPR006311">
    <property type="entry name" value="TAT_signal"/>
</dbReference>
<keyword evidence="11" id="KW-1185">Reference proteome</keyword>
<comment type="similarity">
    <text evidence="2">Belongs to the bacterial phospholipase C family.</text>
</comment>
<evidence type="ECO:0000256" key="6">
    <source>
        <dbReference type="ARBA" id="ARBA00023026"/>
    </source>
</evidence>
<sequence length="486" mass="53728">MPDLTRRRLFSKAGAIAAAAFAAEVLPPNVRRAMAGTPHDVKGKLADIEHVVILMQENRSFDHYFGTLPGVRGFSDPEAITLSTGRPVFYQPDPVNPAGYLLPFHLDTRTSSAQAIPSTSHAWAVQHSAWNSGRMDNWLPAHRAADGVNAPYVMGYHMREDIPFQFALAESFTVCDHYFCSVLGPTWPNRLYHMTGTVDPDGTRGGPVITNRDPAPYTWPTYPEALTDAGVSWKVYQEIDNYGCNVLEYFATFQNAPTSSPLFRNGLRTYAAGQFEYDAANDRLPTVSWIIPTSFQSEHPDYTPAAGADYVASKIDAIASNPDVWKKTLFILNYDENDGLFDHVPPPVPPAGTPEEFVHDLPIGGGFRVPCLLVSPWTMGGWVAREPFDHTSVLRLLERLTGVRVPNLTAWRRTAFGDLTSALGFPVAGPPPRLPGTKRRLAEAVRDVVTLPAPLFPEEDQTPPRQEKGPRPRPRPVPRTQARPRG</sequence>
<dbReference type="PANTHER" id="PTHR31956:SF1">
    <property type="entry name" value="NON-SPECIFIC PHOSPHOLIPASE C1"/>
    <property type="match status" value="1"/>
</dbReference>
<evidence type="ECO:0000313" key="11">
    <source>
        <dbReference type="Proteomes" id="UP001500503"/>
    </source>
</evidence>
<reference evidence="11" key="1">
    <citation type="journal article" date="2019" name="Int. J. Syst. Evol. Microbiol.">
        <title>The Global Catalogue of Microorganisms (GCM) 10K type strain sequencing project: providing services to taxonomists for standard genome sequencing and annotation.</title>
        <authorList>
            <consortium name="The Broad Institute Genomics Platform"/>
            <consortium name="The Broad Institute Genome Sequencing Center for Infectious Disease"/>
            <person name="Wu L."/>
            <person name="Ma J."/>
        </authorList>
    </citation>
    <scope>NUCLEOTIDE SEQUENCE [LARGE SCALE GENOMIC DNA]</scope>
    <source>
        <strain evidence="11">JCM 17933</strain>
    </source>
</reference>
<dbReference type="Gene3D" id="3.40.720.10">
    <property type="entry name" value="Alkaline Phosphatase, subunit A"/>
    <property type="match status" value="2"/>
</dbReference>
<evidence type="ECO:0000256" key="3">
    <source>
        <dbReference type="ARBA" id="ARBA00012018"/>
    </source>
</evidence>
<keyword evidence="6" id="KW-0843">Virulence</keyword>
<evidence type="ECO:0000256" key="5">
    <source>
        <dbReference type="ARBA" id="ARBA00022801"/>
    </source>
</evidence>
<comment type="subcellular location">
    <subcellularLocation>
        <location evidence="1">Secreted</location>
        <location evidence="1">Cell wall</location>
    </subcellularLocation>
</comment>
<dbReference type="InterPro" id="IPR017850">
    <property type="entry name" value="Alkaline_phosphatase_core_sf"/>
</dbReference>
<keyword evidence="9" id="KW-0732">Signal</keyword>
<comment type="catalytic activity">
    <reaction evidence="7">
        <text>a 1,2-diacyl-sn-glycero-3-phosphocholine + H2O = phosphocholine + a 1,2-diacyl-sn-glycerol + H(+)</text>
        <dbReference type="Rhea" id="RHEA:10604"/>
        <dbReference type="ChEBI" id="CHEBI:15377"/>
        <dbReference type="ChEBI" id="CHEBI:15378"/>
        <dbReference type="ChEBI" id="CHEBI:17815"/>
        <dbReference type="ChEBI" id="CHEBI:57643"/>
        <dbReference type="ChEBI" id="CHEBI:295975"/>
        <dbReference type="EC" id="3.1.4.3"/>
    </reaction>
    <physiologicalReaction direction="left-to-right" evidence="7">
        <dbReference type="Rhea" id="RHEA:10605"/>
    </physiologicalReaction>
</comment>
<protein>
    <recommendedName>
        <fullName evidence="3">phospholipase C</fullName>
        <ecNumber evidence="3">3.1.4.3</ecNumber>
    </recommendedName>
</protein>
<evidence type="ECO:0000256" key="2">
    <source>
        <dbReference type="ARBA" id="ARBA00009717"/>
    </source>
</evidence>
<dbReference type="Proteomes" id="UP001500503">
    <property type="component" value="Unassembled WGS sequence"/>
</dbReference>
<dbReference type="EC" id="3.1.4.3" evidence="3"/>
<evidence type="ECO:0000256" key="7">
    <source>
        <dbReference type="ARBA" id="ARBA00048421"/>
    </source>
</evidence>
<dbReference type="CDD" id="cd16014">
    <property type="entry name" value="PLC"/>
    <property type="match status" value="1"/>
</dbReference>
<comment type="caution">
    <text evidence="10">The sequence shown here is derived from an EMBL/GenBank/DDBJ whole genome shotgun (WGS) entry which is preliminary data.</text>
</comment>
<evidence type="ECO:0000256" key="8">
    <source>
        <dbReference type="SAM" id="MobiDB-lite"/>
    </source>
</evidence>
<feature type="region of interest" description="Disordered" evidence="8">
    <location>
        <begin position="452"/>
        <end position="486"/>
    </location>
</feature>
<evidence type="ECO:0000313" key="10">
    <source>
        <dbReference type="EMBL" id="GAA4501143.1"/>
    </source>
</evidence>
<feature type="compositionally biased region" description="Basic residues" evidence="8">
    <location>
        <begin position="471"/>
        <end position="486"/>
    </location>
</feature>
<keyword evidence="4" id="KW-0134">Cell wall</keyword>
<dbReference type="InterPro" id="IPR007312">
    <property type="entry name" value="Phosphoesterase"/>
</dbReference>
<proteinExistence type="inferred from homology"/>
<feature type="chain" id="PRO_5047284145" description="phospholipase C" evidence="9">
    <location>
        <begin position="23"/>
        <end position="486"/>
    </location>
</feature>
<evidence type="ECO:0000256" key="1">
    <source>
        <dbReference type="ARBA" id="ARBA00004191"/>
    </source>
</evidence>
<name>A0ABP8QD32_9ACTN</name>
<keyword evidence="4" id="KW-0964">Secreted</keyword>
<evidence type="ECO:0000256" key="9">
    <source>
        <dbReference type="SAM" id="SignalP"/>
    </source>
</evidence>
<evidence type="ECO:0000256" key="4">
    <source>
        <dbReference type="ARBA" id="ARBA00022512"/>
    </source>
</evidence>
<dbReference type="EMBL" id="BAABHF010000025">
    <property type="protein sequence ID" value="GAA4501143.1"/>
    <property type="molecule type" value="Genomic_DNA"/>
</dbReference>
<accession>A0ABP8QD32</accession>
<organism evidence="10 11">
    <name type="scientific">Actinoallomurus oryzae</name>
    <dbReference type="NCBI Taxonomy" id="502180"/>
    <lineage>
        <taxon>Bacteria</taxon>
        <taxon>Bacillati</taxon>
        <taxon>Actinomycetota</taxon>
        <taxon>Actinomycetes</taxon>
        <taxon>Streptosporangiales</taxon>
        <taxon>Thermomonosporaceae</taxon>
        <taxon>Actinoallomurus</taxon>
    </lineage>
</organism>
<dbReference type="PROSITE" id="PS51318">
    <property type="entry name" value="TAT"/>
    <property type="match status" value="1"/>
</dbReference>